<dbReference type="PRINTS" id="PR00111">
    <property type="entry name" value="ABHYDROLASE"/>
</dbReference>
<dbReference type="AlphaFoldDB" id="A0A024SH14"/>
<dbReference type="InterPro" id="IPR029058">
    <property type="entry name" value="AB_hydrolase_fold"/>
</dbReference>
<dbReference type="InterPro" id="IPR000639">
    <property type="entry name" value="Epox_hydrolase-like"/>
</dbReference>
<organism evidence="2 3">
    <name type="scientific">Hypocrea jecorina (strain ATCC 56765 / BCRC 32924 / NRRL 11460 / Rut C-30)</name>
    <name type="common">Trichoderma reesei</name>
    <dbReference type="NCBI Taxonomy" id="1344414"/>
    <lineage>
        <taxon>Eukaryota</taxon>
        <taxon>Fungi</taxon>
        <taxon>Dikarya</taxon>
        <taxon>Ascomycota</taxon>
        <taxon>Pezizomycotina</taxon>
        <taxon>Sordariomycetes</taxon>
        <taxon>Hypocreomycetidae</taxon>
        <taxon>Hypocreales</taxon>
        <taxon>Hypocreaceae</taxon>
        <taxon>Trichoderma</taxon>
    </lineage>
</organism>
<dbReference type="InterPro" id="IPR050266">
    <property type="entry name" value="AB_hydrolase_sf"/>
</dbReference>
<evidence type="ECO:0000313" key="2">
    <source>
        <dbReference type="EMBL" id="ETS04880.1"/>
    </source>
</evidence>
<dbReference type="PANTHER" id="PTHR43798:SF33">
    <property type="entry name" value="HYDROLASE, PUTATIVE (AFU_ORTHOLOGUE AFUA_2G14860)-RELATED"/>
    <property type="match status" value="1"/>
</dbReference>
<dbReference type="EMBL" id="KI911141">
    <property type="protein sequence ID" value="ETS04880.1"/>
    <property type="molecule type" value="Genomic_DNA"/>
</dbReference>
<dbReference type="GO" id="GO:0047372">
    <property type="term" value="F:monoacylglycerol lipase activity"/>
    <property type="evidence" value="ECO:0007669"/>
    <property type="project" value="TreeGrafter"/>
</dbReference>
<dbReference type="Pfam" id="PF00561">
    <property type="entry name" value="Abhydrolase_1"/>
    <property type="match status" value="1"/>
</dbReference>
<dbReference type="HOGENOM" id="CLU_020336_7_0_1"/>
<dbReference type="PANTHER" id="PTHR43798">
    <property type="entry name" value="MONOACYLGLYCEROL LIPASE"/>
    <property type="match status" value="1"/>
</dbReference>
<reference evidence="3" key="1">
    <citation type="journal article" date="2013" name="Ind. Biotechnol.">
        <title>Comparative genomics analysis of Trichoderma reesei strains.</title>
        <authorList>
            <person name="Koike H."/>
            <person name="Aerts A."/>
            <person name="LaButti K."/>
            <person name="Grigoriev I.V."/>
            <person name="Baker S.E."/>
        </authorList>
    </citation>
    <scope>NUCLEOTIDE SEQUENCE [LARGE SCALE GENOMIC DNA]</scope>
    <source>
        <strain evidence="3">ATCC 56765 / BCRC 32924 / NRRL 11460 / Rut C-30</strain>
    </source>
</reference>
<dbReference type="Gene3D" id="3.40.50.1820">
    <property type="entry name" value="alpha/beta hydrolase"/>
    <property type="match status" value="1"/>
</dbReference>
<evidence type="ECO:0000313" key="3">
    <source>
        <dbReference type="Proteomes" id="UP000024376"/>
    </source>
</evidence>
<dbReference type="KEGG" id="trr:M419DRAFT_72359"/>
<name>A0A024SH14_HYPJR</name>
<accession>A0A024SH14</accession>
<dbReference type="SUPFAM" id="SSF53474">
    <property type="entry name" value="alpha/beta-Hydrolases"/>
    <property type="match status" value="1"/>
</dbReference>
<proteinExistence type="predicted"/>
<evidence type="ECO:0000259" key="1">
    <source>
        <dbReference type="Pfam" id="PF00561"/>
    </source>
</evidence>
<dbReference type="GO" id="GO:0046464">
    <property type="term" value="P:acylglycerol catabolic process"/>
    <property type="evidence" value="ECO:0007669"/>
    <property type="project" value="TreeGrafter"/>
</dbReference>
<dbReference type="GO" id="GO:0016020">
    <property type="term" value="C:membrane"/>
    <property type="evidence" value="ECO:0007669"/>
    <property type="project" value="TreeGrafter"/>
</dbReference>
<dbReference type="OrthoDB" id="284184at2759"/>
<sequence>MDNLIRKTVKTSRGFLYTYYTSQSSNGKPTAFLLHGWPDHAPLWEDLATNHIIPKGYGVIIPDCLGFGDSSKPTRPEDFHSVGLTGDLRDILDAENVDQVVVSGHDSGAGLAHRFYAYHPERCSGLFIFNVAASPQPQRPFSLEEWASMSMESMGYFPAWYWYLFCDPLLGPSLLNQHAESLFTALHAEPKAWMTTLCAEDGLKAWLKQDKKGPVQQYATDEMRLRFIKRMTRDGFESPLCYYRSKRDGRFDEQDSRLPADRYKIKVPYLFVAGTQDVVCRPEAIETVEKLGLVPQLTVRQVDAGHWCMLAKPDEVGKLVVEWLDDTYRC</sequence>
<keyword evidence="2" id="KW-0378">Hydrolase</keyword>
<dbReference type="Proteomes" id="UP000024376">
    <property type="component" value="Unassembled WGS sequence"/>
</dbReference>
<protein>
    <submittedName>
        <fullName evidence="2">Alpha/beta-hydrolase</fullName>
    </submittedName>
</protein>
<dbReference type="PRINTS" id="PR00412">
    <property type="entry name" value="EPOXHYDRLASE"/>
</dbReference>
<dbReference type="InterPro" id="IPR000073">
    <property type="entry name" value="AB_hydrolase_1"/>
</dbReference>
<gene>
    <name evidence="2" type="ORF">M419DRAFT_72359</name>
</gene>
<feature type="domain" description="AB hydrolase-1" evidence="1">
    <location>
        <begin position="33"/>
        <end position="310"/>
    </location>
</feature>